<dbReference type="GO" id="GO:0044547">
    <property type="term" value="F:DNA topoisomerase binding"/>
    <property type="evidence" value="ECO:0007669"/>
    <property type="project" value="TreeGrafter"/>
</dbReference>
<dbReference type="GO" id="GO:0035861">
    <property type="term" value="C:site of double-strand break"/>
    <property type="evidence" value="ECO:0007669"/>
    <property type="project" value="TreeGrafter"/>
</dbReference>
<feature type="domain" description="Mos1 transposase HTH" evidence="1">
    <location>
        <begin position="5"/>
        <end position="54"/>
    </location>
</feature>
<gene>
    <name evidence="2" type="primary">EAI_04805</name>
    <name evidence="2" type="ORF">TNCV_1014961</name>
</gene>
<dbReference type="GO" id="GO:0015074">
    <property type="term" value="P:DNA integration"/>
    <property type="evidence" value="ECO:0007669"/>
    <property type="project" value="TreeGrafter"/>
</dbReference>
<evidence type="ECO:0000259" key="1">
    <source>
        <dbReference type="Pfam" id="PF17906"/>
    </source>
</evidence>
<accession>A0A8X6VXT6</accession>
<sequence length="115" mass="13137">MEVNKEKIRDILQNFFNKGENANKVAETVNGVYGADIVTANCVQFWFHRFRSGNFYVKDAAHTDRPVVENVDKIIEIIEVDRRISSRNIGQELKIDCKKVLNHLLRVGFGGTGKE</sequence>
<keyword evidence="3" id="KW-1185">Reference proteome</keyword>
<dbReference type="GO" id="GO:0046975">
    <property type="term" value="F:histone H3K36 methyltransferase activity"/>
    <property type="evidence" value="ECO:0007669"/>
    <property type="project" value="TreeGrafter"/>
</dbReference>
<dbReference type="GO" id="GO:0000014">
    <property type="term" value="F:single-stranded DNA endodeoxyribonuclease activity"/>
    <property type="evidence" value="ECO:0007669"/>
    <property type="project" value="TreeGrafter"/>
</dbReference>
<dbReference type="GO" id="GO:0003690">
    <property type="term" value="F:double-stranded DNA binding"/>
    <property type="evidence" value="ECO:0007669"/>
    <property type="project" value="TreeGrafter"/>
</dbReference>
<dbReference type="Gene3D" id="1.10.10.1450">
    <property type="match status" value="1"/>
</dbReference>
<dbReference type="GO" id="GO:0000793">
    <property type="term" value="C:condensed chromosome"/>
    <property type="evidence" value="ECO:0007669"/>
    <property type="project" value="TreeGrafter"/>
</dbReference>
<comment type="caution">
    <text evidence="2">The sequence shown here is derived from an EMBL/GenBank/DDBJ whole genome shotgun (WGS) entry which is preliminary data.</text>
</comment>
<reference evidence="2" key="1">
    <citation type="submission" date="2020-08" db="EMBL/GenBank/DDBJ databases">
        <title>Multicomponent nature underlies the extraordinary mechanical properties of spider dragline silk.</title>
        <authorList>
            <person name="Kono N."/>
            <person name="Nakamura H."/>
            <person name="Mori M."/>
            <person name="Yoshida Y."/>
            <person name="Ohtoshi R."/>
            <person name="Malay A.D."/>
            <person name="Moran D.A.P."/>
            <person name="Tomita M."/>
            <person name="Numata K."/>
            <person name="Arakawa K."/>
        </authorList>
    </citation>
    <scope>NUCLEOTIDE SEQUENCE</scope>
</reference>
<dbReference type="Pfam" id="PF17906">
    <property type="entry name" value="HTH_48"/>
    <property type="match status" value="1"/>
</dbReference>
<dbReference type="GO" id="GO:0031297">
    <property type="term" value="P:replication fork processing"/>
    <property type="evidence" value="ECO:0007669"/>
    <property type="project" value="TreeGrafter"/>
</dbReference>
<dbReference type="GO" id="GO:0006303">
    <property type="term" value="P:double-strand break repair via nonhomologous end joining"/>
    <property type="evidence" value="ECO:0007669"/>
    <property type="project" value="TreeGrafter"/>
</dbReference>
<dbReference type="GO" id="GO:0005634">
    <property type="term" value="C:nucleus"/>
    <property type="evidence" value="ECO:0007669"/>
    <property type="project" value="TreeGrafter"/>
</dbReference>
<protein>
    <submittedName>
        <fullName evidence="2">Histone-lysine N-methyltransferase SETMAR</fullName>
    </submittedName>
</protein>
<dbReference type="PANTHER" id="PTHR46060:SF2">
    <property type="entry name" value="HISTONE-LYSINE N-METHYLTRANSFERASE SETMAR"/>
    <property type="match status" value="1"/>
</dbReference>
<evidence type="ECO:0000313" key="3">
    <source>
        <dbReference type="Proteomes" id="UP000887159"/>
    </source>
</evidence>
<name>A0A8X6VXT6_TRICX</name>
<dbReference type="GO" id="GO:0042800">
    <property type="term" value="F:histone H3K4 methyltransferase activity"/>
    <property type="evidence" value="ECO:0007669"/>
    <property type="project" value="TreeGrafter"/>
</dbReference>
<dbReference type="InterPro" id="IPR041426">
    <property type="entry name" value="Mos1_HTH"/>
</dbReference>
<dbReference type="GO" id="GO:0000729">
    <property type="term" value="P:DNA double-strand break processing"/>
    <property type="evidence" value="ECO:0007669"/>
    <property type="project" value="TreeGrafter"/>
</dbReference>
<dbReference type="PANTHER" id="PTHR46060">
    <property type="entry name" value="MARINER MOS1 TRANSPOSASE-LIKE PROTEIN"/>
    <property type="match status" value="1"/>
</dbReference>
<dbReference type="Proteomes" id="UP000887159">
    <property type="component" value="Unassembled WGS sequence"/>
</dbReference>
<dbReference type="AlphaFoldDB" id="A0A8X6VXT6"/>
<dbReference type="GO" id="GO:0044774">
    <property type="term" value="P:mitotic DNA integrity checkpoint signaling"/>
    <property type="evidence" value="ECO:0007669"/>
    <property type="project" value="TreeGrafter"/>
</dbReference>
<organism evidence="2 3">
    <name type="scientific">Trichonephila clavipes</name>
    <name type="common">Golden silk orbweaver</name>
    <name type="synonym">Nephila clavipes</name>
    <dbReference type="NCBI Taxonomy" id="2585209"/>
    <lineage>
        <taxon>Eukaryota</taxon>
        <taxon>Metazoa</taxon>
        <taxon>Ecdysozoa</taxon>
        <taxon>Arthropoda</taxon>
        <taxon>Chelicerata</taxon>
        <taxon>Arachnida</taxon>
        <taxon>Araneae</taxon>
        <taxon>Araneomorphae</taxon>
        <taxon>Entelegynae</taxon>
        <taxon>Araneoidea</taxon>
        <taxon>Nephilidae</taxon>
        <taxon>Trichonephila</taxon>
    </lineage>
</organism>
<evidence type="ECO:0000313" key="2">
    <source>
        <dbReference type="EMBL" id="GFY24448.1"/>
    </source>
</evidence>
<dbReference type="EMBL" id="BMAU01021369">
    <property type="protein sequence ID" value="GFY24448.1"/>
    <property type="molecule type" value="Genomic_DNA"/>
</dbReference>
<dbReference type="InterPro" id="IPR052709">
    <property type="entry name" value="Transposase-MT_Hybrid"/>
</dbReference>
<proteinExistence type="predicted"/>
<dbReference type="GO" id="GO:0003697">
    <property type="term" value="F:single-stranded DNA binding"/>
    <property type="evidence" value="ECO:0007669"/>
    <property type="project" value="TreeGrafter"/>
</dbReference>